<proteinExistence type="predicted"/>
<name>A0A1M6XMJ4_9FLAO</name>
<organism evidence="2 3">
    <name type="scientific">Flavobacterium chilense</name>
    <dbReference type="NCBI Taxonomy" id="946677"/>
    <lineage>
        <taxon>Bacteria</taxon>
        <taxon>Pseudomonadati</taxon>
        <taxon>Bacteroidota</taxon>
        <taxon>Flavobacteriia</taxon>
        <taxon>Flavobacteriales</taxon>
        <taxon>Flavobacteriaceae</taxon>
        <taxon>Flavobacterium</taxon>
    </lineage>
</organism>
<accession>A0A1M6XMJ4</accession>
<dbReference type="RefSeq" id="WP_068843509.1">
    <property type="nucleotide sequence ID" value="NZ_FRBT01000001.1"/>
</dbReference>
<gene>
    <name evidence="2" type="ORF">SAMN05444484_101197</name>
</gene>
<evidence type="ECO:0000313" key="3">
    <source>
        <dbReference type="Proteomes" id="UP000184028"/>
    </source>
</evidence>
<keyword evidence="3" id="KW-1185">Reference proteome</keyword>
<sequence length="194" mass="22467">METTETTKALTPKEKRIAKLIADTEAKLKQDIADIENEEEAKEARKELEKKIKDEKANLEATHKEYIKDFEKEYGVKYKQDAIQTDSTDLKRLTVQEKCEIVEKEMIDGKPKYKLSDDGKSIIGAKGEPIRSIIKFDDEFKNKQTLGVTTYYKYLKPNVTKDELDKLFSRKDIVIDKLRDGTLTDEDKRLLKGN</sequence>
<keyword evidence="1" id="KW-0175">Coiled coil</keyword>
<evidence type="ECO:0000256" key="1">
    <source>
        <dbReference type="SAM" id="Coils"/>
    </source>
</evidence>
<dbReference type="AlphaFoldDB" id="A0A1M6XMJ4"/>
<dbReference type="STRING" id="946677.SAMN05444484_101197"/>
<evidence type="ECO:0000313" key="2">
    <source>
        <dbReference type="EMBL" id="SHL07126.1"/>
    </source>
</evidence>
<reference evidence="3" key="1">
    <citation type="submission" date="2016-11" db="EMBL/GenBank/DDBJ databases">
        <authorList>
            <person name="Varghese N."/>
            <person name="Submissions S."/>
        </authorList>
    </citation>
    <scope>NUCLEOTIDE SEQUENCE [LARGE SCALE GENOMIC DNA]</scope>
    <source>
        <strain evidence="3">DSM 24724</strain>
    </source>
</reference>
<protein>
    <submittedName>
        <fullName evidence="2">Uncharacterized protein</fullName>
    </submittedName>
</protein>
<dbReference type="Proteomes" id="UP000184028">
    <property type="component" value="Unassembled WGS sequence"/>
</dbReference>
<dbReference type="EMBL" id="FRBT01000001">
    <property type="protein sequence ID" value="SHL07126.1"/>
    <property type="molecule type" value="Genomic_DNA"/>
</dbReference>
<dbReference type="OrthoDB" id="9998183at2"/>
<feature type="coiled-coil region" evidence="1">
    <location>
        <begin position="21"/>
        <end position="69"/>
    </location>
</feature>